<evidence type="ECO:0000256" key="7">
    <source>
        <dbReference type="ARBA" id="ARBA00030094"/>
    </source>
</evidence>
<protein>
    <recommendedName>
        <fullName evidence="3">Vacuolar protein-sorting-associated protein 25</fullName>
    </recommendedName>
    <alternativeName>
        <fullName evidence="7">ESCRT-II complex subunit VPS25</fullName>
    </alternativeName>
</protein>
<dbReference type="InterPro" id="IPR036388">
    <property type="entry name" value="WH-like_DNA-bd_sf"/>
</dbReference>
<gene>
    <name evidence="9" type="ORF">PAC_11025</name>
</gene>
<evidence type="ECO:0000256" key="2">
    <source>
        <dbReference type="ARBA" id="ARBA00009674"/>
    </source>
</evidence>
<evidence type="ECO:0000256" key="6">
    <source>
        <dbReference type="ARBA" id="ARBA00022927"/>
    </source>
</evidence>
<keyword evidence="5" id="KW-0963">Cytoplasm</keyword>
<evidence type="ECO:0000256" key="5">
    <source>
        <dbReference type="ARBA" id="ARBA00022490"/>
    </source>
</evidence>
<evidence type="ECO:0000256" key="3">
    <source>
        <dbReference type="ARBA" id="ARBA00017934"/>
    </source>
</evidence>
<dbReference type="PANTHER" id="PTHR13149">
    <property type="entry name" value="VACUOLAR PROTEIN SORTING-ASSOCIATED PROTEIN VPS25"/>
    <property type="match status" value="1"/>
</dbReference>
<feature type="region of interest" description="Disordered" evidence="8">
    <location>
        <begin position="39"/>
        <end position="71"/>
    </location>
</feature>
<evidence type="ECO:0000256" key="1">
    <source>
        <dbReference type="ARBA" id="ARBA00004496"/>
    </source>
</evidence>
<dbReference type="GO" id="GO:0005198">
    <property type="term" value="F:structural molecule activity"/>
    <property type="evidence" value="ECO:0007669"/>
    <property type="project" value="TreeGrafter"/>
</dbReference>
<proteinExistence type="inferred from homology"/>
<organism evidence="9 10">
    <name type="scientific">Phialocephala subalpina</name>
    <dbReference type="NCBI Taxonomy" id="576137"/>
    <lineage>
        <taxon>Eukaryota</taxon>
        <taxon>Fungi</taxon>
        <taxon>Dikarya</taxon>
        <taxon>Ascomycota</taxon>
        <taxon>Pezizomycotina</taxon>
        <taxon>Leotiomycetes</taxon>
        <taxon>Helotiales</taxon>
        <taxon>Mollisiaceae</taxon>
        <taxon>Phialocephala</taxon>
        <taxon>Phialocephala fortinii species complex</taxon>
    </lineage>
</organism>
<reference evidence="9 10" key="1">
    <citation type="submission" date="2016-03" db="EMBL/GenBank/DDBJ databases">
        <authorList>
            <person name="Ploux O."/>
        </authorList>
    </citation>
    <scope>NUCLEOTIDE SEQUENCE [LARGE SCALE GENOMIC DNA]</scope>
    <source>
        <strain evidence="9 10">UAMH 11012</strain>
    </source>
</reference>
<sequence>MPIHLLSAYACHTSPRYSADEAELTRSSLEWYKTLEPRGVQSTGQARLTPSKPRNLSPLQNVPPQQQHPTYNMTSNYEPSFTSSERTLINPSKSAPLLSSTTKPTTSTFQFPRDYHFPPFYTLQPTLTTLHAQLQKWSSLILSYCRFHKVFKLSIADAIETDLFYNKRLGKRLSREDAKEVIEFMRKEGRAEPVGKDGKEGGGSVFWVWWRNPEEWAGLIADWVDETAQKNTVLTLYELTESEATISQDFHGMDPELLQKALGILVKRGKAQVFGQEDQQGVKFF</sequence>
<evidence type="ECO:0000313" key="9">
    <source>
        <dbReference type="EMBL" id="CZR61129.1"/>
    </source>
</evidence>
<dbReference type="EMBL" id="FJOG01000017">
    <property type="protein sequence ID" value="CZR61129.1"/>
    <property type="molecule type" value="Genomic_DNA"/>
</dbReference>
<dbReference type="PANTHER" id="PTHR13149:SF0">
    <property type="entry name" value="VACUOLAR PROTEIN-SORTING-ASSOCIATED PROTEIN 25"/>
    <property type="match status" value="1"/>
</dbReference>
<dbReference type="InterPro" id="IPR036390">
    <property type="entry name" value="WH_DNA-bd_sf"/>
</dbReference>
<dbReference type="Gene3D" id="1.10.10.10">
    <property type="entry name" value="Winged helix-like DNA-binding domain superfamily/Winged helix DNA-binding domain"/>
    <property type="match status" value="1"/>
</dbReference>
<dbReference type="GO" id="GO:0042803">
    <property type="term" value="F:protein homodimerization activity"/>
    <property type="evidence" value="ECO:0007669"/>
    <property type="project" value="TreeGrafter"/>
</dbReference>
<dbReference type="GO" id="GO:0043328">
    <property type="term" value="P:protein transport to vacuole involved in ubiquitin-dependent protein catabolic process via the multivesicular body sorting pathway"/>
    <property type="evidence" value="ECO:0007669"/>
    <property type="project" value="TreeGrafter"/>
</dbReference>
<accession>A0A1L7X7Y3</accession>
<keyword evidence="4" id="KW-0813">Transport</keyword>
<keyword evidence="6" id="KW-0653">Protein transport</keyword>
<dbReference type="Pfam" id="PF05871">
    <property type="entry name" value="ESCRT-II"/>
    <property type="match status" value="1"/>
</dbReference>
<name>A0A1L7X7Y3_9HELO</name>
<comment type="similarity">
    <text evidence="2">Belongs to the VPS25 family.</text>
</comment>
<dbReference type="SUPFAM" id="SSF46785">
    <property type="entry name" value="Winged helix' DNA-binding domain"/>
    <property type="match status" value="2"/>
</dbReference>
<dbReference type="InterPro" id="IPR008570">
    <property type="entry name" value="ESCRT-II_cplx_Vps25-sub"/>
</dbReference>
<comment type="subcellular location">
    <subcellularLocation>
        <location evidence="1">Cytoplasm</location>
    </subcellularLocation>
</comment>
<dbReference type="Gene3D" id="1.10.10.570">
    <property type="entry name" value="Winged helix' DNA-binding domain. Chain C. Domain 1"/>
    <property type="match status" value="1"/>
</dbReference>
<dbReference type="STRING" id="576137.A0A1L7X7Y3"/>
<dbReference type="InterPro" id="IPR014041">
    <property type="entry name" value="ESCRT-II_cplx_Vps25-sub_N"/>
</dbReference>
<dbReference type="FunFam" id="1.10.10.10:FF:000141">
    <property type="entry name" value="vacuolar protein-sorting-associated protein 25"/>
    <property type="match status" value="1"/>
</dbReference>
<evidence type="ECO:0000313" key="10">
    <source>
        <dbReference type="Proteomes" id="UP000184330"/>
    </source>
</evidence>
<evidence type="ECO:0000256" key="8">
    <source>
        <dbReference type="SAM" id="MobiDB-lite"/>
    </source>
</evidence>
<dbReference type="GO" id="GO:0016236">
    <property type="term" value="P:macroautophagy"/>
    <property type="evidence" value="ECO:0007669"/>
    <property type="project" value="UniProtKB-ARBA"/>
</dbReference>
<dbReference type="GO" id="GO:0000814">
    <property type="term" value="C:ESCRT II complex"/>
    <property type="evidence" value="ECO:0007669"/>
    <property type="project" value="InterPro"/>
</dbReference>
<evidence type="ECO:0000256" key="4">
    <source>
        <dbReference type="ARBA" id="ARBA00022448"/>
    </source>
</evidence>
<dbReference type="AlphaFoldDB" id="A0A1L7X7Y3"/>
<dbReference type="FunFam" id="1.10.10.570:FF:000003">
    <property type="entry name" value="Vacuolar protein-sorting-associated protein 25"/>
    <property type="match status" value="1"/>
</dbReference>
<keyword evidence="10" id="KW-1185">Reference proteome</keyword>
<feature type="compositionally biased region" description="Polar residues" evidence="8">
    <location>
        <begin position="40"/>
        <end position="71"/>
    </location>
</feature>
<dbReference type="OrthoDB" id="245150at2759"/>
<dbReference type="Proteomes" id="UP000184330">
    <property type="component" value="Unassembled WGS sequence"/>
</dbReference>